<dbReference type="Pfam" id="PF06970">
    <property type="entry name" value="RepA_N"/>
    <property type="match status" value="1"/>
</dbReference>
<dbReference type="InterPro" id="IPR010724">
    <property type="entry name" value="RepA_N"/>
</dbReference>
<evidence type="ECO:0000313" key="4">
    <source>
        <dbReference type="EMBL" id="ACZ58750.1"/>
    </source>
</evidence>
<dbReference type="Pfam" id="PF18008">
    <property type="entry name" value="Bac_RepA_C"/>
    <property type="match status" value="1"/>
</dbReference>
<dbReference type="EMBL" id="GQ900391">
    <property type="protein sequence ID" value="ACZ58750.1"/>
    <property type="molecule type" value="Genomic_DNA"/>
</dbReference>
<feature type="region of interest" description="Disordered" evidence="1">
    <location>
        <begin position="127"/>
        <end position="208"/>
    </location>
</feature>
<gene>
    <name evidence="5" type="ORF">SAP030A_039</name>
    <name evidence="4" type="ORF">SAP031A_008</name>
</gene>
<protein>
    <submittedName>
        <fullName evidence="6">RepA</fullName>
    </submittedName>
    <submittedName>
        <fullName evidence="4">Replication initiator protein</fullName>
    </submittedName>
    <submittedName>
        <fullName evidence="5">Truncated putative replication initiation protein Rep</fullName>
    </submittedName>
</protein>
<organism evidence="4">
    <name type="scientific">Staphylococcus aureus</name>
    <dbReference type="NCBI Taxonomy" id="1280"/>
    <lineage>
        <taxon>Bacteria</taxon>
        <taxon>Bacillati</taxon>
        <taxon>Bacillota</taxon>
        <taxon>Bacilli</taxon>
        <taxon>Bacillales</taxon>
        <taxon>Staphylococcaceae</taxon>
        <taxon>Staphylococcus</taxon>
    </lineage>
</organism>
<evidence type="ECO:0000313" key="5">
    <source>
        <dbReference type="EMBL" id="ACZ66235.1"/>
    </source>
</evidence>
<feature type="domain" description="Replication initiator A N-terminal" evidence="2">
    <location>
        <begin position="15"/>
        <end position="90"/>
    </location>
</feature>
<evidence type="ECO:0000313" key="6">
    <source>
        <dbReference type="EMBL" id="AIU96675.1"/>
    </source>
</evidence>
<accession>D2J7K1</accession>
<geneLocation type="plasmid" evidence="5">
    <name>pWBG748</name>
</geneLocation>
<dbReference type="EMBL" id="KF831355">
    <property type="protein sequence ID" value="AIU96675.1"/>
    <property type="molecule type" value="Genomic_DNA"/>
</dbReference>
<evidence type="ECO:0000256" key="1">
    <source>
        <dbReference type="SAM" id="MobiDB-lite"/>
    </source>
</evidence>
<feature type="compositionally biased region" description="Basic and acidic residues" evidence="1">
    <location>
        <begin position="193"/>
        <end position="208"/>
    </location>
</feature>
<reference evidence="4" key="1">
    <citation type="submission" date="2009-08" db="EMBL/GenBank/DDBJ databases">
        <authorList>
            <person name="Gill J."/>
            <person name="Borman J."/>
            <person name="Shetty J."/>
            <person name="Hostetler J."/>
            <person name="Durkin S."/>
            <person name="Montgomery B."/>
        </authorList>
    </citation>
    <scope>NUCLEOTIDE SEQUENCE</scope>
    <source>
        <strain evidence="4">WBG8381</strain>
        <plasmid evidence="5">pWBG748</plasmid>
        <plasmid evidence="4">pWBG749</plasmid>
    </source>
</reference>
<feature type="domain" description="Replication initiator protein A C-terminal" evidence="3">
    <location>
        <begin position="229"/>
        <end position="308"/>
    </location>
</feature>
<evidence type="ECO:0000259" key="2">
    <source>
        <dbReference type="Pfam" id="PF06970"/>
    </source>
</evidence>
<dbReference type="EMBL" id="GQ915265">
    <property type="protein sequence ID" value="ACZ66235.1"/>
    <property type="molecule type" value="Genomic_DNA"/>
</dbReference>
<reference evidence="4" key="2">
    <citation type="submission" date="2009-12" db="EMBL/GenBank/DDBJ databases">
        <authorList>
            <person name="Summers A.O."/>
            <person name="Shearer J."/>
            <person name="Wireman J."/>
        </authorList>
    </citation>
    <scope>NUCLEOTIDE SEQUENCE</scope>
    <source>
        <strain evidence="4">WBG8381</strain>
        <plasmid evidence="5">pWBG748</plasmid>
        <plasmid evidence="4">pWBG749</plasmid>
    </source>
</reference>
<dbReference type="AlphaFoldDB" id="D2J7K1"/>
<dbReference type="RefSeq" id="WP_012816534.1">
    <property type="nucleotide sequence ID" value="NC_013327.1"/>
</dbReference>
<geneLocation type="plasmid" evidence="6">
    <name>pBU108a</name>
</geneLocation>
<dbReference type="InterPro" id="IPR041151">
    <property type="entry name" value="Bac_RepA_C"/>
</dbReference>
<proteinExistence type="predicted"/>
<name>D2J7K1_STAAU</name>
<sequence length="327" mass="38747">MPTKFYNVNEEYREKFIQIPKVFFTNPKYTVLSNDAKIAWGILRDRLELSIKNGWIDTKTGNIFFYYKNEDLQTILNCKKDKVIKIKKELIEVELLMQVRQGLNKTNKLYLVKPEVTEVDIYKIQKQENTPDTSDSKEVGKTDFQKSEKSTSRSRKNRPQEVGKTESNDTELSNTELSDIELSDMNDMNDNNIKSDEKNTHSNHSHHDSLNYDEEALKFTELQEFPEQSKHYLNNFSYRELKIVKEIILKAKKSFNTEHNTTYMLEDIDYDLVNVLKRFKSKVYTKNESVETMQGYLMKCIKMELEELHSLNMRKKNFKNSSWNIFS</sequence>
<geneLocation type="plasmid" evidence="4">
    <name>pWBG749</name>
</geneLocation>
<reference evidence="6" key="3">
    <citation type="journal article" date="2014" name="PLoS ONE">
        <title>Beyond the Chromosome: The Prevalence of Unique Extra-Chromosomal Bacteriophages with Integrated Virulence Genes in Pathogenic Staphylococcus aureus.</title>
        <authorList>
            <person name="Utter B."/>
            <person name="Deutsch D.R."/>
            <person name="Schuch R."/>
            <person name="Winer B.Y."/>
            <person name="Verratti K."/>
            <person name="Bishop-Lilly K."/>
            <person name="Sozhamannan S."/>
            <person name="Fischetti V.A."/>
        </authorList>
    </citation>
    <scope>NUCLEOTIDE SEQUENCE</scope>
    <source>
        <strain evidence="6">A960649</strain>
        <plasmid evidence="6">pBU108a</plasmid>
    </source>
</reference>
<feature type="compositionally biased region" description="Basic and acidic residues" evidence="1">
    <location>
        <begin position="134"/>
        <end position="151"/>
    </location>
</feature>
<feature type="compositionally biased region" description="Basic and acidic residues" evidence="1">
    <location>
        <begin position="158"/>
        <end position="167"/>
    </location>
</feature>
<evidence type="ECO:0000259" key="3">
    <source>
        <dbReference type="Pfam" id="PF18008"/>
    </source>
</evidence>
<keyword evidence="4" id="KW-0614">Plasmid</keyword>